<organism evidence="2 3">
    <name type="scientific">Campylobacter magnus</name>
    <dbReference type="NCBI Taxonomy" id="3026462"/>
    <lineage>
        <taxon>Bacteria</taxon>
        <taxon>Pseudomonadati</taxon>
        <taxon>Campylobacterota</taxon>
        <taxon>Epsilonproteobacteria</taxon>
        <taxon>Campylobacterales</taxon>
        <taxon>Campylobacteraceae</taxon>
        <taxon>Campylobacter</taxon>
    </lineage>
</organism>
<dbReference type="CDD" id="cd00130">
    <property type="entry name" value="PAS"/>
    <property type="match status" value="1"/>
</dbReference>
<name>A0ABT8T7A8_9BACT</name>
<sequence>MSINTEKFVQENDFLVSKTDTKGIITYCNQAFIKIVGAKESELLGKNHNIVRHPNMPKIVFKLLWDTVTKKDEIFAYVKNRSFDGSFYWVFANITPSLDVDGNIIGYYSVRRKPNPKALSIIAPLYEKLLEAEKTGGMKASEQLLAKTLKDLGTTYDELMNNLQRKK</sequence>
<protein>
    <submittedName>
        <fullName evidence="2">PAS domain-containing protein</fullName>
    </submittedName>
</protein>
<dbReference type="InterPro" id="IPR013767">
    <property type="entry name" value="PAS_fold"/>
</dbReference>
<dbReference type="NCBIfam" id="TIGR00229">
    <property type="entry name" value="sensory_box"/>
    <property type="match status" value="1"/>
</dbReference>
<keyword evidence="3" id="KW-1185">Reference proteome</keyword>
<dbReference type="RefSeq" id="WP_302243614.1">
    <property type="nucleotide sequence ID" value="NZ_JAULJQ010000002.1"/>
</dbReference>
<proteinExistence type="predicted"/>
<evidence type="ECO:0000313" key="2">
    <source>
        <dbReference type="EMBL" id="MDO2408863.1"/>
    </source>
</evidence>
<accession>A0ABT8T7A8</accession>
<evidence type="ECO:0000259" key="1">
    <source>
        <dbReference type="PROSITE" id="PS50112"/>
    </source>
</evidence>
<reference evidence="2 3" key="1">
    <citation type="submission" date="2023-06" db="EMBL/GenBank/DDBJ databases">
        <title>Campylobacter magnum sp. nov., isolated from cecal contents of domestic pigs (Sus scrofa domesticus).</title>
        <authorList>
            <person name="Papic B."/>
            <person name="Gruntar I."/>
        </authorList>
    </citation>
    <scope>NUCLEOTIDE SEQUENCE [LARGE SCALE GENOMIC DNA]</scope>
    <source>
        <strain evidence="3">34484-21</strain>
    </source>
</reference>
<dbReference type="PROSITE" id="PS50112">
    <property type="entry name" value="PAS"/>
    <property type="match status" value="1"/>
</dbReference>
<gene>
    <name evidence="2" type="ORF">Q2362_01955</name>
</gene>
<comment type="caution">
    <text evidence="2">The sequence shown here is derived from an EMBL/GenBank/DDBJ whole genome shotgun (WGS) entry which is preliminary data.</text>
</comment>
<dbReference type="Pfam" id="PF00989">
    <property type="entry name" value="PAS"/>
    <property type="match status" value="1"/>
</dbReference>
<dbReference type="InterPro" id="IPR000014">
    <property type="entry name" value="PAS"/>
</dbReference>
<evidence type="ECO:0000313" key="3">
    <source>
        <dbReference type="Proteomes" id="UP001171111"/>
    </source>
</evidence>
<feature type="domain" description="PAS" evidence="1">
    <location>
        <begin position="20"/>
        <end position="71"/>
    </location>
</feature>
<dbReference type="InterPro" id="IPR035965">
    <property type="entry name" value="PAS-like_dom_sf"/>
</dbReference>
<dbReference type="SUPFAM" id="SSF55785">
    <property type="entry name" value="PYP-like sensor domain (PAS domain)"/>
    <property type="match status" value="1"/>
</dbReference>
<dbReference type="Proteomes" id="UP001171111">
    <property type="component" value="Unassembled WGS sequence"/>
</dbReference>
<dbReference type="EMBL" id="JAULJQ010000002">
    <property type="protein sequence ID" value="MDO2408863.1"/>
    <property type="molecule type" value="Genomic_DNA"/>
</dbReference>
<dbReference type="Gene3D" id="3.30.450.20">
    <property type="entry name" value="PAS domain"/>
    <property type="match status" value="1"/>
</dbReference>